<comment type="caution">
    <text evidence="2">The sequence shown here is derived from an EMBL/GenBank/DDBJ whole genome shotgun (WGS) entry which is preliminary data.</text>
</comment>
<proteinExistence type="predicted"/>
<evidence type="ECO:0000313" key="3">
    <source>
        <dbReference type="Proteomes" id="UP000609849"/>
    </source>
</evidence>
<gene>
    <name evidence="2" type="ORF">H8923_01605</name>
</gene>
<dbReference type="RefSeq" id="WP_153971352.1">
    <property type="nucleotide sequence ID" value="NZ_JACRWE010000001.1"/>
</dbReference>
<evidence type="ECO:0000256" key="1">
    <source>
        <dbReference type="SAM" id="Phobius"/>
    </source>
</evidence>
<dbReference type="Proteomes" id="UP000609849">
    <property type="component" value="Unassembled WGS sequence"/>
</dbReference>
<evidence type="ECO:0000313" key="2">
    <source>
        <dbReference type="EMBL" id="MBC5995443.1"/>
    </source>
</evidence>
<accession>A0ABR7JKI5</accession>
<protein>
    <submittedName>
        <fullName evidence="2">Uncharacterized protein</fullName>
    </submittedName>
</protein>
<keyword evidence="1" id="KW-0812">Transmembrane</keyword>
<organism evidence="2 3">
    <name type="scientific">Romboutsia faecis</name>
    <dbReference type="NCBI Taxonomy" id="2764597"/>
    <lineage>
        <taxon>Bacteria</taxon>
        <taxon>Bacillati</taxon>
        <taxon>Bacillota</taxon>
        <taxon>Clostridia</taxon>
        <taxon>Peptostreptococcales</taxon>
        <taxon>Peptostreptococcaceae</taxon>
        <taxon>Romboutsia</taxon>
    </lineage>
</organism>
<keyword evidence="1" id="KW-1133">Transmembrane helix</keyword>
<reference evidence="2 3" key="1">
    <citation type="submission" date="2020-08" db="EMBL/GenBank/DDBJ databases">
        <authorList>
            <person name="Liu C."/>
            <person name="Sun Q."/>
        </authorList>
    </citation>
    <scope>NUCLEOTIDE SEQUENCE [LARGE SCALE GENOMIC DNA]</scope>
    <source>
        <strain evidence="2 3">NSJ-18</strain>
    </source>
</reference>
<dbReference type="EMBL" id="JACRWE010000001">
    <property type="protein sequence ID" value="MBC5995443.1"/>
    <property type="molecule type" value="Genomic_DNA"/>
</dbReference>
<keyword evidence="1" id="KW-0472">Membrane</keyword>
<keyword evidence="3" id="KW-1185">Reference proteome</keyword>
<sequence>MNTLYNEKSKHRYKYILGDLLILIFISLYFIFFSESAETSNDEVRSIISKIDKGYDVIVTSDNYVVNGKTYYTVHSNLKNNSDYMDYNREYSDEFIIDSKKYYRVNTSYTKVGNEEVWESRYCVSKENKEVYIEFRDNQGKLINYYDYNNNLDYALNIIRKTNNSKFQHIDVTIEDDIYTIHLYEIVKNDKESHTATIGWYILDINTREVKDLINDKILN</sequence>
<feature type="transmembrane region" description="Helical" evidence="1">
    <location>
        <begin position="12"/>
        <end position="32"/>
    </location>
</feature>
<name>A0ABR7JKI5_9FIRM</name>